<feature type="region of interest" description="Disordered" evidence="1">
    <location>
        <begin position="29"/>
        <end position="49"/>
    </location>
</feature>
<proteinExistence type="predicted"/>
<protein>
    <recommendedName>
        <fullName evidence="5">Glycine-rich protein</fullName>
    </recommendedName>
</protein>
<dbReference type="PANTHER" id="PTHR37389:SF41">
    <property type="entry name" value="GLYCINE-RICH PROTEIN 3 SHORT ISOFORM-LIKE"/>
    <property type="match status" value="1"/>
</dbReference>
<evidence type="ECO:0000256" key="2">
    <source>
        <dbReference type="SAM" id="SignalP"/>
    </source>
</evidence>
<evidence type="ECO:0000313" key="3">
    <source>
        <dbReference type="EMBL" id="KAK6781305.1"/>
    </source>
</evidence>
<dbReference type="AlphaFoldDB" id="A0AAN8T615"/>
<feature type="signal peptide" evidence="2">
    <location>
        <begin position="1"/>
        <end position="25"/>
    </location>
</feature>
<feature type="chain" id="PRO_5042839052" description="Glycine-rich protein" evidence="2">
    <location>
        <begin position="26"/>
        <end position="163"/>
    </location>
</feature>
<evidence type="ECO:0000313" key="4">
    <source>
        <dbReference type="Proteomes" id="UP001371456"/>
    </source>
</evidence>
<organism evidence="3 4">
    <name type="scientific">Solanum bulbocastanum</name>
    <name type="common">Wild potato</name>
    <dbReference type="NCBI Taxonomy" id="147425"/>
    <lineage>
        <taxon>Eukaryota</taxon>
        <taxon>Viridiplantae</taxon>
        <taxon>Streptophyta</taxon>
        <taxon>Embryophyta</taxon>
        <taxon>Tracheophyta</taxon>
        <taxon>Spermatophyta</taxon>
        <taxon>Magnoliopsida</taxon>
        <taxon>eudicotyledons</taxon>
        <taxon>Gunneridae</taxon>
        <taxon>Pentapetalae</taxon>
        <taxon>asterids</taxon>
        <taxon>lamiids</taxon>
        <taxon>Solanales</taxon>
        <taxon>Solanaceae</taxon>
        <taxon>Solanoideae</taxon>
        <taxon>Solaneae</taxon>
        <taxon>Solanum</taxon>
    </lineage>
</organism>
<comment type="caution">
    <text evidence="3">The sequence shown here is derived from an EMBL/GenBank/DDBJ whole genome shotgun (WGS) entry which is preliminary data.</text>
</comment>
<gene>
    <name evidence="3" type="ORF">RDI58_023489</name>
</gene>
<dbReference type="PANTHER" id="PTHR37389">
    <property type="entry name" value="NODULIN-24"/>
    <property type="match status" value="1"/>
</dbReference>
<dbReference type="InterPro" id="IPR010800">
    <property type="entry name" value="GRP"/>
</dbReference>
<dbReference type="EMBL" id="JBANQN010000009">
    <property type="protein sequence ID" value="KAK6781305.1"/>
    <property type="molecule type" value="Genomic_DNA"/>
</dbReference>
<reference evidence="3 4" key="1">
    <citation type="submission" date="2024-02" db="EMBL/GenBank/DDBJ databases">
        <title>de novo genome assembly of Solanum bulbocastanum strain 11H21.</title>
        <authorList>
            <person name="Hosaka A.J."/>
        </authorList>
    </citation>
    <scope>NUCLEOTIDE SEQUENCE [LARGE SCALE GENOMIC DNA]</scope>
    <source>
        <tissue evidence="3">Young leaves</tissue>
    </source>
</reference>
<evidence type="ECO:0000256" key="1">
    <source>
        <dbReference type="SAM" id="MobiDB-lite"/>
    </source>
</evidence>
<feature type="compositionally biased region" description="Basic and acidic residues" evidence="1">
    <location>
        <begin position="38"/>
        <end position="49"/>
    </location>
</feature>
<dbReference type="Proteomes" id="UP001371456">
    <property type="component" value="Unassembled WGS sequence"/>
</dbReference>
<keyword evidence="4" id="KW-1185">Reference proteome</keyword>
<sequence length="163" mass="16271">MGLKAFILLSLVLAIFAIVTSDVAARELAESSTTTMENTKKSEKKNEVNDAKYPGGGYGGYPGGGRGGFGGYPGGGGGRGGYGGYPGGGGGRGGYGGYPGGGGGRGGYGGYPGGGRGRGRGGYGGGYCSYGCCERNYYGNGCNRCCYSKSEAMNKVTQAKPHN</sequence>
<evidence type="ECO:0008006" key="5">
    <source>
        <dbReference type="Google" id="ProtNLM"/>
    </source>
</evidence>
<keyword evidence="2" id="KW-0732">Signal</keyword>
<accession>A0AAN8T615</accession>
<name>A0AAN8T615_SOLBU</name>